<dbReference type="PROSITE" id="PS50164">
    <property type="entry name" value="GIY_YIG"/>
    <property type="match status" value="1"/>
</dbReference>
<dbReference type="Pfam" id="PF01541">
    <property type="entry name" value="GIY-YIG"/>
    <property type="match status" value="1"/>
</dbReference>
<organism evidence="3 4">
    <name type="scientific">Ferrimonas aestuarii</name>
    <dbReference type="NCBI Taxonomy" id="2569539"/>
    <lineage>
        <taxon>Bacteria</taxon>
        <taxon>Pseudomonadati</taxon>
        <taxon>Pseudomonadota</taxon>
        <taxon>Gammaproteobacteria</taxon>
        <taxon>Alteromonadales</taxon>
        <taxon>Ferrimonadaceae</taxon>
        <taxon>Ferrimonas</taxon>
    </lineage>
</organism>
<dbReference type="PANTHER" id="PTHR34477">
    <property type="entry name" value="UPF0213 PROTEIN YHBQ"/>
    <property type="match status" value="1"/>
</dbReference>
<accession>A0A4U1BPI8</accession>
<dbReference type="PANTHER" id="PTHR34477:SF5">
    <property type="entry name" value="BSL5627 PROTEIN"/>
    <property type="match status" value="1"/>
</dbReference>
<dbReference type="Proteomes" id="UP000305675">
    <property type="component" value="Unassembled WGS sequence"/>
</dbReference>
<dbReference type="SMART" id="SM00465">
    <property type="entry name" value="GIYc"/>
    <property type="match status" value="1"/>
</dbReference>
<reference evidence="3 4" key="1">
    <citation type="submission" date="2019-04" db="EMBL/GenBank/DDBJ databases">
        <authorList>
            <person name="Hwang J.C."/>
        </authorList>
    </citation>
    <scope>NUCLEOTIDE SEQUENCE [LARGE SCALE GENOMIC DNA]</scope>
    <source>
        <strain evidence="3 4">IMCC35002</strain>
    </source>
</reference>
<dbReference type="InterPro" id="IPR050190">
    <property type="entry name" value="UPF0213_domain"/>
</dbReference>
<name>A0A4U1BPI8_9GAMM</name>
<dbReference type="InterPro" id="IPR000305">
    <property type="entry name" value="GIY-YIG_endonuc"/>
</dbReference>
<keyword evidence="4" id="KW-1185">Reference proteome</keyword>
<comment type="similarity">
    <text evidence="1">Belongs to the UPF0213 family.</text>
</comment>
<dbReference type="AlphaFoldDB" id="A0A4U1BPI8"/>
<proteinExistence type="inferred from homology"/>
<dbReference type="InterPro" id="IPR035901">
    <property type="entry name" value="GIY-YIG_endonuc_sf"/>
</dbReference>
<dbReference type="EMBL" id="SWCJ01000015">
    <property type="protein sequence ID" value="TKB52038.1"/>
    <property type="molecule type" value="Genomic_DNA"/>
</dbReference>
<gene>
    <name evidence="3" type="ORF">FCL42_16475</name>
</gene>
<evidence type="ECO:0000256" key="1">
    <source>
        <dbReference type="ARBA" id="ARBA00007435"/>
    </source>
</evidence>
<protein>
    <submittedName>
        <fullName evidence="3">GIY-YIG nuclease family protein</fullName>
    </submittedName>
</protein>
<dbReference type="Gene3D" id="3.40.1440.10">
    <property type="entry name" value="GIY-YIG endonuclease"/>
    <property type="match status" value="1"/>
</dbReference>
<dbReference type="CDD" id="cd10448">
    <property type="entry name" value="GIY-YIG_unchar_3"/>
    <property type="match status" value="1"/>
</dbReference>
<dbReference type="SUPFAM" id="SSF82771">
    <property type="entry name" value="GIY-YIG endonuclease"/>
    <property type="match status" value="1"/>
</dbReference>
<comment type="caution">
    <text evidence="3">The sequence shown here is derived from an EMBL/GenBank/DDBJ whole genome shotgun (WGS) entry which is preliminary data.</text>
</comment>
<evidence type="ECO:0000313" key="3">
    <source>
        <dbReference type="EMBL" id="TKB52038.1"/>
    </source>
</evidence>
<evidence type="ECO:0000313" key="4">
    <source>
        <dbReference type="Proteomes" id="UP000305675"/>
    </source>
</evidence>
<dbReference type="OrthoDB" id="9807770at2"/>
<sequence length="97" mass="11768">MERTPCVYMLSNHRNGTLYVGVTSNLHQRIWQHNNQFVDSFSKQHNLKLLVYFEAHQEMADALLCERQLKNWRRAWKIELIEASNPYWRDLWDDICC</sequence>
<feature type="domain" description="GIY-YIG" evidence="2">
    <location>
        <begin position="3"/>
        <end position="79"/>
    </location>
</feature>
<evidence type="ECO:0000259" key="2">
    <source>
        <dbReference type="PROSITE" id="PS50164"/>
    </source>
</evidence>